<feature type="chain" id="PRO_5019123226" evidence="2">
    <location>
        <begin position="28"/>
        <end position="77"/>
    </location>
</feature>
<dbReference type="AlphaFoldDB" id="A0A445JLZ7"/>
<comment type="caution">
    <text evidence="3">The sequence shown here is derived from an EMBL/GenBank/DDBJ whole genome shotgun (WGS) entry which is preliminary data.</text>
</comment>
<proteinExistence type="predicted"/>
<sequence>MKNKRKTLLLLLLMAATLFCMPIVSYAVSNVNIQDHLTNISEVACRFFQPSLYVFNFYYLLVACVTVFSLAWLLFCS</sequence>
<reference evidence="3 4" key="1">
    <citation type="submission" date="2018-09" db="EMBL/GenBank/DDBJ databases">
        <title>A high-quality reference genome of wild soybean provides a powerful tool to mine soybean genomes.</title>
        <authorList>
            <person name="Xie M."/>
            <person name="Chung C.Y.L."/>
            <person name="Li M.-W."/>
            <person name="Wong F.-L."/>
            <person name="Chan T.-F."/>
            <person name="Lam H.-M."/>
        </authorList>
    </citation>
    <scope>NUCLEOTIDE SEQUENCE [LARGE SCALE GENOMIC DNA]</scope>
    <source>
        <strain evidence="4">cv. W05</strain>
        <tissue evidence="3">Hypocotyl of etiolated seedlings</tissue>
    </source>
</reference>
<accession>A0A445JLZ7</accession>
<gene>
    <name evidence="3" type="ORF">D0Y65_022018</name>
</gene>
<feature type="signal peptide" evidence="2">
    <location>
        <begin position="1"/>
        <end position="27"/>
    </location>
</feature>
<keyword evidence="4" id="KW-1185">Reference proteome</keyword>
<evidence type="ECO:0000256" key="1">
    <source>
        <dbReference type="SAM" id="Phobius"/>
    </source>
</evidence>
<evidence type="ECO:0000256" key="2">
    <source>
        <dbReference type="SAM" id="SignalP"/>
    </source>
</evidence>
<protein>
    <submittedName>
        <fullName evidence="3">Uncharacterized protein</fullName>
    </submittedName>
</protein>
<dbReference type="EMBL" id="QZWG01000008">
    <property type="protein sequence ID" value="RZB99388.1"/>
    <property type="molecule type" value="Genomic_DNA"/>
</dbReference>
<evidence type="ECO:0000313" key="4">
    <source>
        <dbReference type="Proteomes" id="UP000289340"/>
    </source>
</evidence>
<evidence type="ECO:0000313" key="3">
    <source>
        <dbReference type="EMBL" id="RZB99388.1"/>
    </source>
</evidence>
<keyword evidence="1" id="KW-1133">Transmembrane helix</keyword>
<keyword evidence="2" id="KW-0732">Signal</keyword>
<dbReference type="Proteomes" id="UP000289340">
    <property type="component" value="Chromosome 8"/>
</dbReference>
<feature type="transmembrane region" description="Helical" evidence="1">
    <location>
        <begin position="57"/>
        <end position="75"/>
    </location>
</feature>
<organism evidence="3 4">
    <name type="scientific">Glycine soja</name>
    <name type="common">Wild soybean</name>
    <dbReference type="NCBI Taxonomy" id="3848"/>
    <lineage>
        <taxon>Eukaryota</taxon>
        <taxon>Viridiplantae</taxon>
        <taxon>Streptophyta</taxon>
        <taxon>Embryophyta</taxon>
        <taxon>Tracheophyta</taxon>
        <taxon>Spermatophyta</taxon>
        <taxon>Magnoliopsida</taxon>
        <taxon>eudicotyledons</taxon>
        <taxon>Gunneridae</taxon>
        <taxon>Pentapetalae</taxon>
        <taxon>rosids</taxon>
        <taxon>fabids</taxon>
        <taxon>Fabales</taxon>
        <taxon>Fabaceae</taxon>
        <taxon>Papilionoideae</taxon>
        <taxon>50 kb inversion clade</taxon>
        <taxon>NPAAA clade</taxon>
        <taxon>indigoferoid/millettioid clade</taxon>
        <taxon>Phaseoleae</taxon>
        <taxon>Glycine</taxon>
        <taxon>Glycine subgen. Soja</taxon>
    </lineage>
</organism>
<keyword evidence="1" id="KW-0472">Membrane</keyword>
<name>A0A445JLZ7_GLYSO</name>
<keyword evidence="1" id="KW-0812">Transmembrane</keyword>